<keyword evidence="1" id="KW-1133">Transmembrane helix</keyword>
<organism evidence="2 3">
    <name type="scientific">Novipirellula galeiformis</name>
    <dbReference type="NCBI Taxonomy" id="2528004"/>
    <lineage>
        <taxon>Bacteria</taxon>
        <taxon>Pseudomonadati</taxon>
        <taxon>Planctomycetota</taxon>
        <taxon>Planctomycetia</taxon>
        <taxon>Pirellulales</taxon>
        <taxon>Pirellulaceae</taxon>
        <taxon>Novipirellula</taxon>
    </lineage>
</organism>
<feature type="transmembrane region" description="Helical" evidence="1">
    <location>
        <begin position="34"/>
        <end position="55"/>
    </location>
</feature>
<reference evidence="2 3" key="1">
    <citation type="submission" date="2019-02" db="EMBL/GenBank/DDBJ databases">
        <title>Deep-cultivation of Planctomycetes and their phenomic and genomic characterization uncovers novel biology.</title>
        <authorList>
            <person name="Wiegand S."/>
            <person name="Jogler M."/>
            <person name="Boedeker C."/>
            <person name="Pinto D."/>
            <person name="Vollmers J."/>
            <person name="Rivas-Marin E."/>
            <person name="Kohn T."/>
            <person name="Peeters S.H."/>
            <person name="Heuer A."/>
            <person name="Rast P."/>
            <person name="Oberbeckmann S."/>
            <person name="Bunk B."/>
            <person name="Jeske O."/>
            <person name="Meyerdierks A."/>
            <person name="Storesund J.E."/>
            <person name="Kallscheuer N."/>
            <person name="Luecker S."/>
            <person name="Lage O.M."/>
            <person name="Pohl T."/>
            <person name="Merkel B.J."/>
            <person name="Hornburger P."/>
            <person name="Mueller R.-W."/>
            <person name="Bruemmer F."/>
            <person name="Labrenz M."/>
            <person name="Spormann A.M."/>
            <person name="Op Den Camp H."/>
            <person name="Overmann J."/>
            <person name="Amann R."/>
            <person name="Jetten M.S.M."/>
            <person name="Mascher T."/>
            <person name="Medema M.H."/>
            <person name="Devos D.P."/>
            <person name="Kaster A.-K."/>
            <person name="Ovreas L."/>
            <person name="Rohde M."/>
            <person name="Galperin M.Y."/>
            <person name="Jogler C."/>
        </authorList>
    </citation>
    <scope>NUCLEOTIDE SEQUENCE [LARGE SCALE GENOMIC DNA]</scope>
    <source>
        <strain evidence="2 3">Pla52o</strain>
    </source>
</reference>
<name>A0A5C6C829_9BACT</name>
<evidence type="ECO:0000313" key="3">
    <source>
        <dbReference type="Proteomes" id="UP000316304"/>
    </source>
</evidence>
<dbReference type="EMBL" id="SJPT01000009">
    <property type="protein sequence ID" value="TWU20177.1"/>
    <property type="molecule type" value="Genomic_DNA"/>
</dbReference>
<keyword evidence="1" id="KW-0812">Transmembrane</keyword>
<evidence type="ECO:0000256" key="1">
    <source>
        <dbReference type="SAM" id="Phobius"/>
    </source>
</evidence>
<keyword evidence="1" id="KW-0472">Membrane</keyword>
<comment type="caution">
    <text evidence="2">The sequence shown here is derived from an EMBL/GenBank/DDBJ whole genome shotgun (WGS) entry which is preliminary data.</text>
</comment>
<protein>
    <submittedName>
        <fullName evidence="2">Uncharacterized protein</fullName>
    </submittedName>
</protein>
<dbReference type="Proteomes" id="UP000316304">
    <property type="component" value="Unassembled WGS sequence"/>
</dbReference>
<feature type="transmembrane region" description="Helical" evidence="1">
    <location>
        <begin position="5"/>
        <end position="28"/>
    </location>
</feature>
<dbReference type="AlphaFoldDB" id="A0A5C6C829"/>
<proteinExistence type="predicted"/>
<accession>A0A5C6C829</accession>
<gene>
    <name evidence="2" type="ORF">Pla52o_46920</name>
</gene>
<feature type="transmembrane region" description="Helical" evidence="1">
    <location>
        <begin position="67"/>
        <end position="87"/>
    </location>
</feature>
<evidence type="ECO:0000313" key="2">
    <source>
        <dbReference type="EMBL" id="TWU20177.1"/>
    </source>
</evidence>
<feature type="transmembrane region" description="Helical" evidence="1">
    <location>
        <begin position="107"/>
        <end position="132"/>
    </location>
</feature>
<sequence>MRKIILIFGCIFAAICFDFVMVVVSPLLPTQARGFIGEWGMTASWTIIPAAFVLTPPKQNATRNWPLRLFLATVISWYATLVFRLRLNLPAMRELAHERGDYMYDGVGMNAALLVTGWIPPLIVTVVLIGIYSMITLRSGVTDDGAGHSGTADEATEP</sequence>
<keyword evidence="3" id="KW-1185">Reference proteome</keyword>